<dbReference type="EMBL" id="JAXAVW010000010">
    <property type="protein sequence ID" value="MDX8031400.1"/>
    <property type="molecule type" value="Genomic_DNA"/>
</dbReference>
<evidence type="ECO:0000313" key="1">
    <source>
        <dbReference type="EMBL" id="MDX8031400.1"/>
    </source>
</evidence>
<sequence>MADVVLTGAVDGYAVLPAATPLTRLNFFDGRRLSGADLRAEQQAGRELTFALGRVGGPGVGHGMDVTLSGEKLTVTPGLVIDPPGRVLLLTQPVTATVAAILAATEGRTKPPPKPGGKARFDLCDIAVEETPAVTAQGVALYVLTVGWVEGLCGNAEVFGAACETACVTATDRTYRIDGVVLRLRPLLLDSPLPGSTTVPLTGEHLRSRVAAAYFSDERADGGPQLSAVSKAWCHGATGPTGREVPLAVLGRAGDSTVFLDEWTARRERVETPAGRQFDGRIAARPLSVFSAQLGQFQCHLADVVLPLRSDRKLIDAGIVEVPPFGYLEMPPGVDVLAASSLMLGPGVDVRLVPTPADLVPREAESVRHRDRIPLLAGVDDPARKVPVDVLVPGAVSFRRPLPLPRPRTIRATLGADGLELLGSGDVRPRGEGFTVSAAVLGGASSQQAAASFVEGLARGEVAVPPPARSSLDLNALRDVAAEAGAHAVKARGDLSNAGLFSARFSRDEAKPLAVYGTLTVDRNPFETGDAIVSAQLDAYTPGGGAAFASVEAIGRLRPIDGGRLRFTGQLTAGPGSMPARFEADVATDGEGWVITAGEVTLRLTTGDDQSDHADVALRLLRGGRVDDPTFYESAREAVFGAALVVGRAPVFTNQGWVAFKRRDPEPPAPPVTTRTVLLWEATADNVEEARLAERSLRAGLPVRLVFKRVTEVVFRTGSAELVTTAAELRAAYQASGGAPVVQFFGYGPPEMMPAGPARVEAIRTALGPLLVTDTATVDAVPDPPTDLLAPQTDGSMFLIVYPRPVRTATLQVVGLDLNFADQSSAKLAATALRDRDGARFQTTIGAAVTSLGTISLTESQIDPKFVAQAVKVTSKVVSGLVVDTNTPVLWLDGQWANGEPRIVDVMVDACKQIAGGTKGQLLPPALELRDVQTVVLDTTQRNGLLIYQFRKG</sequence>
<reference evidence="1 2" key="1">
    <citation type="submission" date="2023-11" db="EMBL/GenBank/DDBJ databases">
        <title>Lentzea sokolovensis, sp. nov., Lentzea kristufkii, sp. nov., and Lentzea miocenensis, sp. nov., rare actinobacteria from Sokolov Coal Basin, Miocene lacustrine sediment, Czech Republic.</title>
        <authorList>
            <person name="Lara A."/>
            <person name="Kotroba L."/>
            <person name="Nouioui I."/>
            <person name="Neumann-Schaal M."/>
            <person name="Mast Y."/>
            <person name="Chronakova A."/>
        </authorList>
    </citation>
    <scope>NUCLEOTIDE SEQUENCE [LARGE SCALE GENOMIC DNA]</scope>
    <source>
        <strain evidence="1 2">BCCO 10_0856</strain>
    </source>
</reference>
<reference evidence="1 2" key="2">
    <citation type="submission" date="2023-11" db="EMBL/GenBank/DDBJ databases">
        <authorList>
            <person name="Lara A.C."/>
            <person name="Chronakova A."/>
        </authorList>
    </citation>
    <scope>NUCLEOTIDE SEQUENCE [LARGE SCALE GENOMIC DNA]</scope>
    <source>
        <strain evidence="1 2">BCCO 10_0856</strain>
    </source>
</reference>
<organism evidence="1 2">
    <name type="scientific">Lentzea miocenica</name>
    <dbReference type="NCBI Taxonomy" id="3095431"/>
    <lineage>
        <taxon>Bacteria</taxon>
        <taxon>Bacillati</taxon>
        <taxon>Actinomycetota</taxon>
        <taxon>Actinomycetes</taxon>
        <taxon>Pseudonocardiales</taxon>
        <taxon>Pseudonocardiaceae</taxon>
        <taxon>Lentzea</taxon>
    </lineage>
</organism>
<proteinExistence type="predicted"/>
<gene>
    <name evidence="1" type="ORF">SK803_14320</name>
</gene>
<name>A0ABU4SZQ5_9PSEU</name>
<protein>
    <submittedName>
        <fullName evidence="1">Uncharacterized protein</fullName>
    </submittedName>
</protein>
<accession>A0ABU4SZQ5</accession>
<dbReference type="RefSeq" id="WP_319966463.1">
    <property type="nucleotide sequence ID" value="NZ_JAXAVW010000010.1"/>
</dbReference>
<evidence type="ECO:0000313" key="2">
    <source>
        <dbReference type="Proteomes" id="UP001285521"/>
    </source>
</evidence>
<comment type="caution">
    <text evidence="1">The sequence shown here is derived from an EMBL/GenBank/DDBJ whole genome shotgun (WGS) entry which is preliminary data.</text>
</comment>
<dbReference type="Proteomes" id="UP001285521">
    <property type="component" value="Unassembled WGS sequence"/>
</dbReference>
<keyword evidence="2" id="KW-1185">Reference proteome</keyword>